<comment type="similarity">
    <text evidence="1">Belongs to the UPF0749 family.</text>
</comment>
<dbReference type="RefSeq" id="WP_203897765.1">
    <property type="nucleotide sequence ID" value="NZ_BOPF01000003.1"/>
</dbReference>
<dbReference type="PANTHER" id="PTHR37313:SF2">
    <property type="entry name" value="UPF0749 PROTEIN YLXX"/>
    <property type="match status" value="1"/>
</dbReference>
<comment type="caution">
    <text evidence="5">The sequence shown here is derived from an EMBL/GenBank/DDBJ whole genome shotgun (WGS) entry which is preliminary data.</text>
</comment>
<dbReference type="GO" id="GO:0005886">
    <property type="term" value="C:plasma membrane"/>
    <property type="evidence" value="ECO:0007669"/>
    <property type="project" value="TreeGrafter"/>
</dbReference>
<dbReference type="Pfam" id="PF05949">
    <property type="entry name" value="DUF881"/>
    <property type="match status" value="1"/>
</dbReference>
<evidence type="ECO:0000256" key="4">
    <source>
        <dbReference type="SAM" id="Phobius"/>
    </source>
</evidence>
<gene>
    <name evidence="5" type="ORF">Val02_10830</name>
</gene>
<keyword evidence="4" id="KW-1133">Transmembrane helix</keyword>
<dbReference type="InterPro" id="IPR010273">
    <property type="entry name" value="DUF881"/>
</dbReference>
<evidence type="ECO:0000256" key="2">
    <source>
        <dbReference type="SAM" id="Coils"/>
    </source>
</evidence>
<evidence type="ECO:0000256" key="1">
    <source>
        <dbReference type="ARBA" id="ARBA00009108"/>
    </source>
</evidence>
<dbReference type="PANTHER" id="PTHR37313">
    <property type="entry name" value="UPF0749 PROTEIN RV1825"/>
    <property type="match status" value="1"/>
</dbReference>
<dbReference type="AlphaFoldDB" id="A0A8J3YH75"/>
<evidence type="ECO:0008006" key="7">
    <source>
        <dbReference type="Google" id="ProtNLM"/>
    </source>
</evidence>
<reference evidence="5" key="1">
    <citation type="submission" date="2021-01" db="EMBL/GenBank/DDBJ databases">
        <title>Whole genome shotgun sequence of Virgisporangium aliadipatigenens NBRC 105644.</title>
        <authorList>
            <person name="Komaki H."/>
            <person name="Tamura T."/>
        </authorList>
    </citation>
    <scope>NUCLEOTIDE SEQUENCE</scope>
    <source>
        <strain evidence="5">NBRC 105644</strain>
    </source>
</reference>
<feature type="coiled-coil region" evidence="2">
    <location>
        <begin position="79"/>
        <end position="106"/>
    </location>
</feature>
<evidence type="ECO:0000313" key="5">
    <source>
        <dbReference type="EMBL" id="GIJ44197.1"/>
    </source>
</evidence>
<keyword evidence="4" id="KW-0812">Transmembrane</keyword>
<evidence type="ECO:0000313" key="6">
    <source>
        <dbReference type="Proteomes" id="UP000619260"/>
    </source>
</evidence>
<protein>
    <recommendedName>
        <fullName evidence="7">DUF881 domain-containing protein</fullName>
    </recommendedName>
</protein>
<feature type="transmembrane region" description="Helical" evidence="4">
    <location>
        <begin position="36"/>
        <end position="56"/>
    </location>
</feature>
<proteinExistence type="inferred from homology"/>
<sequence>MSEESKEPVEAEETVALPRDVPTDPGERETRRKRRISTAGAMIGVLLALLGFTLVAQVRSNNQDTELSAMRPEDLIRILSDLDARAERLRRELAELEDSKRQLESGAQGREAALAEAKRRAEVLGILAGTLPAEGPGIEVTFAARDDKIKATSILDAVEELRGAGAEAMQIVGASGPAVRIVAGSYFVDSGDSIDVDGLVLSGPYRILAIGDPPTMQTALTIPGGVVDDVRQRGGNVTMRQPEIVRITALHNDGPLRYARPA</sequence>
<feature type="compositionally biased region" description="Basic and acidic residues" evidence="3">
    <location>
        <begin position="21"/>
        <end position="30"/>
    </location>
</feature>
<dbReference type="EMBL" id="BOPF01000003">
    <property type="protein sequence ID" value="GIJ44197.1"/>
    <property type="molecule type" value="Genomic_DNA"/>
</dbReference>
<evidence type="ECO:0000256" key="3">
    <source>
        <dbReference type="SAM" id="MobiDB-lite"/>
    </source>
</evidence>
<keyword evidence="2" id="KW-0175">Coiled coil</keyword>
<dbReference type="Proteomes" id="UP000619260">
    <property type="component" value="Unassembled WGS sequence"/>
</dbReference>
<dbReference type="Gene3D" id="3.30.70.1880">
    <property type="entry name" value="Protein of unknown function DUF881"/>
    <property type="match status" value="1"/>
</dbReference>
<keyword evidence="6" id="KW-1185">Reference proteome</keyword>
<feature type="region of interest" description="Disordered" evidence="3">
    <location>
        <begin position="1"/>
        <end position="35"/>
    </location>
</feature>
<keyword evidence="4" id="KW-0472">Membrane</keyword>
<accession>A0A8J3YH75</accession>
<name>A0A8J3YH75_9ACTN</name>
<organism evidence="5 6">
    <name type="scientific">Virgisporangium aliadipatigenens</name>
    <dbReference type="NCBI Taxonomy" id="741659"/>
    <lineage>
        <taxon>Bacteria</taxon>
        <taxon>Bacillati</taxon>
        <taxon>Actinomycetota</taxon>
        <taxon>Actinomycetes</taxon>
        <taxon>Micromonosporales</taxon>
        <taxon>Micromonosporaceae</taxon>
        <taxon>Virgisporangium</taxon>
    </lineage>
</organism>